<evidence type="ECO:0000313" key="11">
    <source>
        <dbReference type="Proteomes" id="UP000254716"/>
    </source>
</evidence>
<keyword evidence="5" id="KW-0547">Nucleotide-binding</keyword>
<protein>
    <recommendedName>
        <fullName evidence="2">histidine kinase</fullName>
        <ecNumber evidence="2">2.7.13.3</ecNumber>
    </recommendedName>
</protein>
<keyword evidence="7" id="KW-0067">ATP-binding</keyword>
<comment type="catalytic activity">
    <reaction evidence="1">
        <text>ATP + protein L-histidine = ADP + protein N-phospho-L-histidine.</text>
        <dbReference type="EC" id="2.7.13.3"/>
    </reaction>
</comment>
<keyword evidence="4 10" id="KW-0808">Transferase</keyword>
<dbReference type="Proteomes" id="UP000254716">
    <property type="component" value="Unassembled WGS sequence"/>
</dbReference>
<gene>
    <name evidence="10" type="primary">kinA</name>
    <name evidence="10" type="ORF">NCTC9081_06375</name>
</gene>
<keyword evidence="3" id="KW-0597">Phosphoprotein</keyword>
<keyword evidence="6" id="KW-0418">Kinase</keyword>
<dbReference type="PANTHER" id="PTHR43065:SF46">
    <property type="entry name" value="C4-DICARBOXYLATE TRANSPORT SENSOR PROTEIN DCTB"/>
    <property type="match status" value="1"/>
</dbReference>
<keyword evidence="8" id="KW-0902">Two-component regulatory system</keyword>
<evidence type="ECO:0000256" key="5">
    <source>
        <dbReference type="ARBA" id="ARBA00022741"/>
    </source>
</evidence>
<evidence type="ECO:0000256" key="6">
    <source>
        <dbReference type="ARBA" id="ARBA00022777"/>
    </source>
</evidence>
<proteinExistence type="predicted"/>
<name>A0A376W9M7_ECOLX</name>
<dbReference type="PROSITE" id="PS50109">
    <property type="entry name" value="HIS_KIN"/>
    <property type="match status" value="1"/>
</dbReference>
<dbReference type="EMBL" id="UGCV01000008">
    <property type="protein sequence ID" value="STJ20782.1"/>
    <property type="molecule type" value="Genomic_DNA"/>
</dbReference>
<evidence type="ECO:0000256" key="7">
    <source>
        <dbReference type="ARBA" id="ARBA00022840"/>
    </source>
</evidence>
<dbReference type="InterPro" id="IPR036890">
    <property type="entry name" value="HATPase_C_sf"/>
</dbReference>
<dbReference type="SMART" id="SM00387">
    <property type="entry name" value="HATPase_c"/>
    <property type="match status" value="1"/>
</dbReference>
<dbReference type="InterPro" id="IPR005467">
    <property type="entry name" value="His_kinase_dom"/>
</dbReference>
<evidence type="ECO:0000256" key="1">
    <source>
        <dbReference type="ARBA" id="ARBA00000085"/>
    </source>
</evidence>
<dbReference type="GO" id="GO:0000160">
    <property type="term" value="P:phosphorelay signal transduction system"/>
    <property type="evidence" value="ECO:0007669"/>
    <property type="project" value="UniProtKB-KW"/>
</dbReference>
<dbReference type="Gene3D" id="3.30.565.10">
    <property type="entry name" value="Histidine kinase-like ATPase, C-terminal domain"/>
    <property type="match status" value="1"/>
</dbReference>
<dbReference type="GO" id="GO:0004673">
    <property type="term" value="F:protein histidine kinase activity"/>
    <property type="evidence" value="ECO:0007669"/>
    <property type="project" value="UniProtKB-EC"/>
</dbReference>
<dbReference type="Pfam" id="PF02518">
    <property type="entry name" value="HATPase_c"/>
    <property type="match status" value="1"/>
</dbReference>
<dbReference type="InterPro" id="IPR003594">
    <property type="entry name" value="HATPase_dom"/>
</dbReference>
<dbReference type="SUPFAM" id="SSF55874">
    <property type="entry name" value="ATPase domain of HSP90 chaperone/DNA topoisomerase II/histidine kinase"/>
    <property type="match status" value="1"/>
</dbReference>
<dbReference type="GO" id="GO:0005524">
    <property type="term" value="F:ATP binding"/>
    <property type="evidence" value="ECO:0007669"/>
    <property type="project" value="UniProtKB-KW"/>
</dbReference>
<evidence type="ECO:0000259" key="9">
    <source>
        <dbReference type="PROSITE" id="PS50109"/>
    </source>
</evidence>
<evidence type="ECO:0000256" key="4">
    <source>
        <dbReference type="ARBA" id="ARBA00022679"/>
    </source>
</evidence>
<evidence type="ECO:0000256" key="8">
    <source>
        <dbReference type="ARBA" id="ARBA00023012"/>
    </source>
</evidence>
<organism evidence="10 11">
    <name type="scientific">Escherichia coli</name>
    <dbReference type="NCBI Taxonomy" id="562"/>
    <lineage>
        <taxon>Bacteria</taxon>
        <taxon>Pseudomonadati</taxon>
        <taxon>Pseudomonadota</taxon>
        <taxon>Gammaproteobacteria</taxon>
        <taxon>Enterobacterales</taxon>
        <taxon>Enterobacteriaceae</taxon>
        <taxon>Escherichia</taxon>
    </lineage>
</organism>
<evidence type="ECO:0000256" key="3">
    <source>
        <dbReference type="ARBA" id="ARBA00022553"/>
    </source>
</evidence>
<accession>A0A376W9M7</accession>
<evidence type="ECO:0000256" key="2">
    <source>
        <dbReference type="ARBA" id="ARBA00012438"/>
    </source>
</evidence>
<reference evidence="10 11" key="1">
    <citation type="submission" date="2018-06" db="EMBL/GenBank/DDBJ databases">
        <authorList>
            <consortium name="Pathogen Informatics"/>
            <person name="Doyle S."/>
        </authorList>
    </citation>
    <scope>NUCLEOTIDE SEQUENCE [LARGE SCALE GENOMIC DNA]</scope>
    <source>
        <strain evidence="10 11">NCTC9081</strain>
    </source>
</reference>
<dbReference type="PRINTS" id="PR00344">
    <property type="entry name" value="BCTRLSENSOR"/>
</dbReference>
<feature type="domain" description="Histidine kinase" evidence="9">
    <location>
        <begin position="1"/>
        <end position="115"/>
    </location>
</feature>
<evidence type="ECO:0000313" key="10">
    <source>
        <dbReference type="EMBL" id="STJ20782.1"/>
    </source>
</evidence>
<dbReference type="AlphaFoldDB" id="A0A376W9M7"/>
<sequence length="119" mass="13076">MPLFVNCDELGLEQIFSNLISNALDSMEGSSYKRLDIAIRQANNKVIITIKDSGGGFAPEVVDRIFEPFFTTKRRGMGLGLAIVSEIVRNSNGALHASNHPEGGAVMTLTWPEWGEEHE</sequence>
<dbReference type="InterPro" id="IPR004358">
    <property type="entry name" value="Sig_transdc_His_kin-like_C"/>
</dbReference>
<dbReference type="EC" id="2.7.13.3" evidence="2"/>
<dbReference type="PANTHER" id="PTHR43065">
    <property type="entry name" value="SENSOR HISTIDINE KINASE"/>
    <property type="match status" value="1"/>
</dbReference>